<dbReference type="PANTHER" id="PTHR40086:SF1">
    <property type="entry name" value="CELL CYCLE REGULATOR CCRZ"/>
    <property type="match status" value="1"/>
</dbReference>
<dbReference type="InterPro" id="IPR002575">
    <property type="entry name" value="Aminoglycoside_PTrfase"/>
</dbReference>
<proteinExistence type="predicted"/>
<evidence type="ECO:0000313" key="4">
    <source>
        <dbReference type="Proteomes" id="UP000019494"/>
    </source>
</evidence>
<dbReference type="OrthoDB" id="30633at2"/>
<sequence>MALRAADAAGIAAAFCLGTDTRLTGPIARGQLGQVWRLDTHEGVYAVKEWFAEPDLGSLSASTALHERCWAAELPVPEVVRTPGGDHTAVVAGTRVRVLGWLELMERTRRLPPAEVGRLLAELHLVSRRTTEPVIPWHSTGIGLDVWRALHAEVSAAQAPFGERFGALVDALVSAESVIAPPGQLLVCHRDLWSDNVLPARDGRIHVIDFESAGPADPSHELAMVLFEFGLDEPDRVRLLHQTYREAGGPGRVSRRGELGCRGARGRAAR</sequence>
<dbReference type="PANTHER" id="PTHR40086">
    <property type="entry name" value="PHOSPHOTRANSFERASE YTMP-RELATED"/>
    <property type="match status" value="1"/>
</dbReference>
<dbReference type="PATRIC" id="fig|584657.3.peg.2479"/>
<gene>
    <name evidence="3" type="ORF">N864_03550</name>
</gene>
<comment type="caution">
    <text evidence="3">The sequence shown here is derived from an EMBL/GenBank/DDBJ whole genome shotgun (WGS) entry which is preliminary data.</text>
</comment>
<keyword evidence="3" id="KW-0808">Transferase</keyword>
<keyword evidence="4" id="KW-1185">Reference proteome</keyword>
<feature type="domain" description="Aminoglycoside phosphotransferase" evidence="2">
    <location>
        <begin position="26"/>
        <end position="246"/>
    </location>
</feature>
<protein>
    <submittedName>
        <fullName evidence="3">Aminoglycoside phosphotransferase</fullName>
    </submittedName>
</protein>
<dbReference type="InterPro" id="IPR052077">
    <property type="entry name" value="CcrZ_PhaseVar_Mediator"/>
</dbReference>
<dbReference type="AlphaFoldDB" id="W9GP16"/>
<evidence type="ECO:0000259" key="2">
    <source>
        <dbReference type="Pfam" id="PF01636"/>
    </source>
</evidence>
<accession>W9GP16</accession>
<reference evidence="4" key="1">
    <citation type="submission" date="2013-08" db="EMBL/GenBank/DDBJ databases">
        <title>Intrasporangium oryzae NRRL B-24470.</title>
        <authorList>
            <person name="Liu H."/>
            <person name="Wang G."/>
        </authorList>
    </citation>
    <scope>NUCLEOTIDE SEQUENCE [LARGE SCALE GENOMIC DNA]</scope>
    <source>
        <strain evidence="4">Q5-1</strain>
    </source>
</reference>
<name>W9GP16_9MICO</name>
<dbReference type="Gene3D" id="3.90.1200.10">
    <property type="match status" value="1"/>
</dbReference>
<dbReference type="InterPro" id="IPR011009">
    <property type="entry name" value="Kinase-like_dom_sf"/>
</dbReference>
<evidence type="ECO:0000256" key="1">
    <source>
        <dbReference type="SAM" id="MobiDB-lite"/>
    </source>
</evidence>
<dbReference type="SUPFAM" id="SSF56112">
    <property type="entry name" value="Protein kinase-like (PK-like)"/>
    <property type="match status" value="1"/>
</dbReference>
<dbReference type="GO" id="GO:0016740">
    <property type="term" value="F:transferase activity"/>
    <property type="evidence" value="ECO:0007669"/>
    <property type="project" value="UniProtKB-KW"/>
</dbReference>
<dbReference type="RefSeq" id="WP_051518521.1">
    <property type="nucleotide sequence ID" value="NZ_AWQS01000099.1"/>
</dbReference>
<dbReference type="Pfam" id="PF01636">
    <property type="entry name" value="APH"/>
    <property type="match status" value="1"/>
</dbReference>
<organism evidence="3 4">
    <name type="scientific">Intrasporangium chromatireducens Q5-1</name>
    <dbReference type="NCBI Taxonomy" id="584657"/>
    <lineage>
        <taxon>Bacteria</taxon>
        <taxon>Bacillati</taxon>
        <taxon>Actinomycetota</taxon>
        <taxon>Actinomycetes</taxon>
        <taxon>Micrococcales</taxon>
        <taxon>Intrasporangiaceae</taxon>
        <taxon>Intrasporangium</taxon>
    </lineage>
</organism>
<dbReference type="Proteomes" id="UP000019494">
    <property type="component" value="Unassembled WGS sequence"/>
</dbReference>
<dbReference type="EMBL" id="AWQS01000099">
    <property type="protein sequence ID" value="EWT05624.1"/>
    <property type="molecule type" value="Genomic_DNA"/>
</dbReference>
<evidence type="ECO:0000313" key="3">
    <source>
        <dbReference type="EMBL" id="EWT05624.1"/>
    </source>
</evidence>
<feature type="region of interest" description="Disordered" evidence="1">
    <location>
        <begin position="251"/>
        <end position="270"/>
    </location>
</feature>